<dbReference type="InterPro" id="IPR022450">
    <property type="entry name" value="TsaD"/>
</dbReference>
<keyword evidence="5 7" id="KW-0012">Acyltransferase</keyword>
<evidence type="ECO:0000256" key="5">
    <source>
        <dbReference type="ARBA" id="ARBA00023315"/>
    </source>
</evidence>
<dbReference type="PRINTS" id="PR00789">
    <property type="entry name" value="OSIALOPTASE"/>
</dbReference>
<dbReference type="EMBL" id="OU963864">
    <property type="protein sequence ID" value="CAH0386093.1"/>
    <property type="molecule type" value="Genomic_DNA"/>
</dbReference>
<comment type="function">
    <text evidence="7">Required for the formation of a threonylcarbamoyl group on adenosine at position 37 (t(6)A37) in mitochondrial tRNAs that read codons beginning with adenine. Probably involved in the transfer of the threonylcarbamoyl moiety of threonylcarbamoyl-AMP (TC-AMP) to the N6 group of A37. Involved in mitochondrial genome maintenance.</text>
</comment>
<keyword evidence="7" id="KW-0496">Mitochondrion</keyword>
<dbReference type="GO" id="GO:0005739">
    <property type="term" value="C:mitochondrion"/>
    <property type="evidence" value="ECO:0007669"/>
    <property type="project" value="UniProtKB-SubCell"/>
</dbReference>
<evidence type="ECO:0000313" key="10">
    <source>
        <dbReference type="Proteomes" id="UP001152759"/>
    </source>
</evidence>
<protein>
    <recommendedName>
        <fullName evidence="1">N(6)-L-threonylcarbamoyladenine synthase</fullName>
        <ecNumber evidence="1">2.3.1.234</ecNumber>
    </recommendedName>
</protein>
<accession>A0A9P0A5I2</accession>
<dbReference type="PANTHER" id="PTHR11735">
    <property type="entry name" value="TRNA N6-ADENOSINE THREONYLCARBAMOYLTRANSFERASE"/>
    <property type="match status" value="1"/>
</dbReference>
<dbReference type="InterPro" id="IPR017861">
    <property type="entry name" value="KAE1/TsaD"/>
</dbReference>
<dbReference type="AlphaFoldDB" id="A0A9P0A5I2"/>
<dbReference type="GO" id="GO:0002949">
    <property type="term" value="P:tRNA threonylcarbamoyladenosine modification"/>
    <property type="evidence" value="ECO:0007669"/>
    <property type="project" value="UniProtKB-UniRule"/>
</dbReference>
<evidence type="ECO:0000256" key="3">
    <source>
        <dbReference type="ARBA" id="ARBA00022694"/>
    </source>
</evidence>
<gene>
    <name evidence="9" type="ORF">BEMITA_LOCUS5254</name>
</gene>
<evidence type="ECO:0000256" key="6">
    <source>
        <dbReference type="ARBA" id="ARBA00048117"/>
    </source>
</evidence>
<evidence type="ECO:0000256" key="2">
    <source>
        <dbReference type="ARBA" id="ARBA00022679"/>
    </source>
</evidence>
<dbReference type="PANTHER" id="PTHR11735:SF6">
    <property type="entry name" value="TRNA N6-ADENOSINE THREONYLCARBAMOYLTRANSFERASE, MITOCHONDRIAL"/>
    <property type="match status" value="1"/>
</dbReference>
<keyword evidence="2 7" id="KW-0808">Transferase</keyword>
<dbReference type="InterPro" id="IPR043129">
    <property type="entry name" value="ATPase_NBD"/>
</dbReference>
<dbReference type="InterPro" id="IPR000905">
    <property type="entry name" value="Gcp-like_dom"/>
</dbReference>
<dbReference type="GO" id="GO:0046872">
    <property type="term" value="F:metal ion binding"/>
    <property type="evidence" value="ECO:0007669"/>
    <property type="project" value="UniProtKB-KW"/>
</dbReference>
<dbReference type="Gene3D" id="3.30.420.40">
    <property type="match status" value="2"/>
</dbReference>
<feature type="domain" description="Gcp-like" evidence="8">
    <location>
        <begin position="52"/>
        <end position="357"/>
    </location>
</feature>
<evidence type="ECO:0000256" key="4">
    <source>
        <dbReference type="ARBA" id="ARBA00022723"/>
    </source>
</evidence>
<comment type="subunit">
    <text evidence="7">Homodimer.</text>
</comment>
<keyword evidence="10" id="KW-1185">Reference proteome</keyword>
<comment type="similarity">
    <text evidence="7">Belongs to the KAE1 / TsaD family.</text>
</comment>
<dbReference type="Pfam" id="PF00814">
    <property type="entry name" value="TsaD"/>
    <property type="match status" value="1"/>
</dbReference>
<dbReference type="EC" id="2.3.1.234" evidence="1"/>
<dbReference type="GO" id="GO:0061711">
    <property type="term" value="F:tRNA N(6)-L-threonylcarbamoyladenine synthase activity"/>
    <property type="evidence" value="ECO:0007669"/>
    <property type="project" value="UniProtKB-EC"/>
</dbReference>
<dbReference type="Proteomes" id="UP001152759">
    <property type="component" value="Chromosome 3"/>
</dbReference>
<comment type="cofactor">
    <cofactor evidence="7">
        <name>a divalent metal cation</name>
        <dbReference type="ChEBI" id="CHEBI:60240"/>
    </cofactor>
    <text evidence="7">Binds 1 divalent metal cation per subunit.</text>
</comment>
<comment type="catalytic activity">
    <reaction evidence="6 7">
        <text>L-threonylcarbamoyladenylate + adenosine(37) in tRNA = N(6)-L-threonylcarbamoyladenosine(37) in tRNA + AMP + H(+)</text>
        <dbReference type="Rhea" id="RHEA:37059"/>
        <dbReference type="Rhea" id="RHEA-COMP:10162"/>
        <dbReference type="Rhea" id="RHEA-COMP:10163"/>
        <dbReference type="ChEBI" id="CHEBI:15378"/>
        <dbReference type="ChEBI" id="CHEBI:73682"/>
        <dbReference type="ChEBI" id="CHEBI:74411"/>
        <dbReference type="ChEBI" id="CHEBI:74418"/>
        <dbReference type="ChEBI" id="CHEBI:456215"/>
        <dbReference type="EC" id="2.3.1.234"/>
    </reaction>
</comment>
<proteinExistence type="inferred from homology"/>
<evidence type="ECO:0000256" key="7">
    <source>
        <dbReference type="HAMAP-Rule" id="MF_03179"/>
    </source>
</evidence>
<reference evidence="9" key="1">
    <citation type="submission" date="2021-12" db="EMBL/GenBank/DDBJ databases">
        <authorList>
            <person name="King R."/>
        </authorList>
    </citation>
    <scope>NUCLEOTIDE SEQUENCE</scope>
</reference>
<sequence>MMFSSLFRASSTARCLSKAAFKSRNSSNFVVLGIETSFDDTGCAIVNSNGDILGEALRSQQAFHSLLGGCLPPIARDLHLECIESVIDEAFASAKLSLSDIDAVATTVKPGLAVSLQVGLDHGKKLSKQGQKPFIPIHHMEAHALTARMIQKDVELPFLVALISGCHSLIAVAHSVDKYSLLGTAMDSAPGESIDKLARRMQLRNRPELRNLSGGRAIELLAEKGDPTKFEFSMPLPGDQSCNFSWGGLRTSCQRYISDSEIKHDLDVDETIPEIDDLCASLQAAICKHLCSRLQRAMEYANRHNILPSGKTLVLSGGVACNGAVKKCVGMLCDEMEYRLVVPPPHLCTDNGVMIAWNGVERFQVGAGVIHNPEEIDAVAVEAKAQLGEDCRLAVVRESISVNQKNRIRVEKALLK</sequence>
<dbReference type="HAMAP" id="MF_01445">
    <property type="entry name" value="TsaD"/>
    <property type="match status" value="1"/>
</dbReference>
<dbReference type="SUPFAM" id="SSF53067">
    <property type="entry name" value="Actin-like ATPase domain"/>
    <property type="match status" value="1"/>
</dbReference>
<evidence type="ECO:0000259" key="8">
    <source>
        <dbReference type="Pfam" id="PF00814"/>
    </source>
</evidence>
<evidence type="ECO:0000313" key="9">
    <source>
        <dbReference type="EMBL" id="CAH0386093.1"/>
    </source>
</evidence>
<dbReference type="NCBIfam" id="TIGR00329">
    <property type="entry name" value="gcp_kae1"/>
    <property type="match status" value="1"/>
</dbReference>
<evidence type="ECO:0000256" key="1">
    <source>
        <dbReference type="ARBA" id="ARBA00012156"/>
    </source>
</evidence>
<comment type="subcellular location">
    <subcellularLocation>
        <location evidence="7">Mitochondrion</location>
    </subcellularLocation>
</comment>
<keyword evidence="3 7" id="KW-0819">tRNA processing</keyword>
<name>A0A9P0A5I2_BEMTA</name>
<keyword evidence="4 7" id="KW-0479">Metal-binding</keyword>
<organism evidence="9 10">
    <name type="scientific">Bemisia tabaci</name>
    <name type="common">Sweetpotato whitefly</name>
    <name type="synonym">Aleurodes tabaci</name>
    <dbReference type="NCBI Taxonomy" id="7038"/>
    <lineage>
        <taxon>Eukaryota</taxon>
        <taxon>Metazoa</taxon>
        <taxon>Ecdysozoa</taxon>
        <taxon>Arthropoda</taxon>
        <taxon>Hexapoda</taxon>
        <taxon>Insecta</taxon>
        <taxon>Pterygota</taxon>
        <taxon>Neoptera</taxon>
        <taxon>Paraneoptera</taxon>
        <taxon>Hemiptera</taxon>
        <taxon>Sternorrhyncha</taxon>
        <taxon>Aleyrodoidea</taxon>
        <taxon>Aleyrodidae</taxon>
        <taxon>Aleyrodinae</taxon>
        <taxon>Bemisia</taxon>
    </lineage>
</organism>
<dbReference type="CDD" id="cd24134">
    <property type="entry name" value="ASKHA_NBD_OSGEPL1_QRI7_euk"/>
    <property type="match status" value="1"/>
</dbReference>
<dbReference type="KEGG" id="btab:109032247"/>